<evidence type="ECO:0000313" key="2">
    <source>
        <dbReference type="EMBL" id="RBA62194.1"/>
    </source>
</evidence>
<comment type="caution">
    <text evidence="2">The sequence shown here is derived from an EMBL/GenBank/DDBJ whole genome shotgun (WGS) entry which is preliminary data.</text>
</comment>
<evidence type="ECO:0000313" key="3">
    <source>
        <dbReference type="Proteomes" id="UP000252554"/>
    </source>
</evidence>
<organism evidence="2 3">
    <name type="scientific">Stutzerimonas zhaodongensis</name>
    <dbReference type="NCBI Taxonomy" id="1176257"/>
    <lineage>
        <taxon>Bacteria</taxon>
        <taxon>Pseudomonadati</taxon>
        <taxon>Pseudomonadota</taxon>
        <taxon>Gammaproteobacteria</taxon>
        <taxon>Pseudomonadales</taxon>
        <taxon>Pseudomonadaceae</taxon>
        <taxon>Stutzerimonas</taxon>
    </lineage>
</organism>
<dbReference type="EMBL" id="QNTV01000001">
    <property type="protein sequence ID" value="RBA62194.1"/>
    <property type="molecule type" value="Genomic_DNA"/>
</dbReference>
<sequence>MSDKNGRSDRREAQREVRPLAEPRTKLASCPRLSRASDLRQVLVDLALEFGAAVGAQGTDHEDSVGLIGFAGRDFEVEDQAFGLRR</sequence>
<reference evidence="2 3" key="1">
    <citation type="submission" date="2018-06" db="EMBL/GenBank/DDBJ databases">
        <title>Whole genome sequencing of four bacterial strains from South Shetland trench revealing bio-synthetic gene clusters.</title>
        <authorList>
            <person name="Abdel-Mageed W.M."/>
            <person name="Lehri B."/>
            <person name="Jarmusch S.A."/>
            <person name="Miranda K."/>
            <person name="Goodfellow M."/>
            <person name="Jaspars M."/>
            <person name="Karlyshev A.V."/>
        </authorList>
    </citation>
    <scope>NUCLEOTIDE SEQUENCE [LARGE SCALE GENOMIC DNA]</scope>
    <source>
        <strain evidence="2 3">SST2</strain>
    </source>
</reference>
<name>A0A365PZ13_9GAMM</name>
<proteinExistence type="predicted"/>
<dbReference type="AlphaFoldDB" id="A0A365PZ13"/>
<protein>
    <submittedName>
        <fullName evidence="2">Uncharacterized protein</fullName>
    </submittedName>
</protein>
<gene>
    <name evidence="2" type="ORF">DQ403_00915</name>
</gene>
<evidence type="ECO:0000256" key="1">
    <source>
        <dbReference type="SAM" id="MobiDB-lite"/>
    </source>
</evidence>
<accession>A0A365PZ13</accession>
<dbReference type="Proteomes" id="UP000252554">
    <property type="component" value="Unassembled WGS sequence"/>
</dbReference>
<feature type="region of interest" description="Disordered" evidence="1">
    <location>
        <begin position="1"/>
        <end position="25"/>
    </location>
</feature>